<dbReference type="InterPro" id="IPR011006">
    <property type="entry name" value="CheY-like_superfamily"/>
</dbReference>
<dbReference type="SMART" id="SM00850">
    <property type="entry name" value="LytTR"/>
    <property type="match status" value="1"/>
</dbReference>
<dbReference type="InterPro" id="IPR007492">
    <property type="entry name" value="LytTR_DNA-bd_dom"/>
</dbReference>
<evidence type="ECO:0000313" key="4">
    <source>
        <dbReference type="EMBL" id="MBS2099813.1"/>
    </source>
</evidence>
<keyword evidence="5" id="KW-1185">Reference proteome</keyword>
<dbReference type="PANTHER" id="PTHR37299:SF1">
    <property type="entry name" value="STAGE 0 SPORULATION PROTEIN A HOMOLOG"/>
    <property type="match status" value="1"/>
</dbReference>
<dbReference type="RefSeq" id="WP_212217055.1">
    <property type="nucleotide sequence ID" value="NZ_JAGUCO010000015.1"/>
</dbReference>
<feature type="domain" description="Response regulatory" evidence="2">
    <location>
        <begin position="4"/>
        <end position="115"/>
    </location>
</feature>
<evidence type="ECO:0000259" key="2">
    <source>
        <dbReference type="PROSITE" id="PS50110"/>
    </source>
</evidence>
<feature type="domain" description="HTH LytTR-type" evidence="3">
    <location>
        <begin position="142"/>
        <end position="209"/>
    </location>
</feature>
<evidence type="ECO:0000259" key="3">
    <source>
        <dbReference type="PROSITE" id="PS50930"/>
    </source>
</evidence>
<accession>A0ABS5JY35</accession>
<feature type="modified residue" description="4-aspartylphosphate" evidence="1">
    <location>
        <position position="55"/>
    </location>
</feature>
<dbReference type="InterPro" id="IPR001789">
    <property type="entry name" value="Sig_transdc_resp-reg_receiver"/>
</dbReference>
<dbReference type="Gene3D" id="2.40.50.1020">
    <property type="entry name" value="LytTr DNA-binding domain"/>
    <property type="match status" value="1"/>
</dbReference>
<dbReference type="Pfam" id="PF04397">
    <property type="entry name" value="LytTR"/>
    <property type="match status" value="1"/>
</dbReference>
<protein>
    <submittedName>
        <fullName evidence="4">Response regulator transcription factor</fullName>
    </submittedName>
</protein>
<sequence length="243" mass="28211">MKLNCIVIDDEFPARELLTDFIKKVPNLELLGRFDSPLKALDELQSNTVDLMFIDIQMPEISGIDFIKTLRHKPMVVITSAYQEYALEGYSLDVMDYLLKPFSFDRFMQSVNKAFDRMADHTPSVLPDSLPTEPIEPAKDYLLVKADYKIHRIKFKSIVCIEGMREYVTYFCDTDKVVALESLRSLESLLPEKDFLRVHKSYIINIDKITTFYGNQIKLEGLSKYIPIGKSYKDIVQKRLMDQ</sequence>
<organism evidence="4 5">
    <name type="scientific">Carboxylicivirga linearis</name>
    <dbReference type="NCBI Taxonomy" id="1628157"/>
    <lineage>
        <taxon>Bacteria</taxon>
        <taxon>Pseudomonadati</taxon>
        <taxon>Bacteroidota</taxon>
        <taxon>Bacteroidia</taxon>
        <taxon>Marinilabiliales</taxon>
        <taxon>Marinilabiliaceae</taxon>
        <taxon>Carboxylicivirga</taxon>
    </lineage>
</organism>
<gene>
    <name evidence="4" type="ORF">KEM10_16100</name>
</gene>
<dbReference type="PROSITE" id="PS50930">
    <property type="entry name" value="HTH_LYTTR"/>
    <property type="match status" value="1"/>
</dbReference>
<evidence type="ECO:0000313" key="5">
    <source>
        <dbReference type="Proteomes" id="UP000708576"/>
    </source>
</evidence>
<dbReference type="Proteomes" id="UP000708576">
    <property type="component" value="Unassembled WGS sequence"/>
</dbReference>
<evidence type="ECO:0000256" key="1">
    <source>
        <dbReference type="PROSITE-ProRule" id="PRU00169"/>
    </source>
</evidence>
<name>A0ABS5JY35_9BACT</name>
<proteinExistence type="predicted"/>
<dbReference type="Gene3D" id="3.40.50.2300">
    <property type="match status" value="1"/>
</dbReference>
<dbReference type="PANTHER" id="PTHR37299">
    <property type="entry name" value="TRANSCRIPTIONAL REGULATOR-RELATED"/>
    <property type="match status" value="1"/>
</dbReference>
<keyword evidence="1" id="KW-0597">Phosphoprotein</keyword>
<dbReference type="SMART" id="SM00448">
    <property type="entry name" value="REC"/>
    <property type="match status" value="1"/>
</dbReference>
<dbReference type="SUPFAM" id="SSF52172">
    <property type="entry name" value="CheY-like"/>
    <property type="match status" value="1"/>
</dbReference>
<reference evidence="4 5" key="1">
    <citation type="journal article" date="2015" name="Int. J. Syst. Evol. Microbiol.">
        <title>Carboxylicivirga linearis sp. nov., isolated from a sea cucumber culture pond.</title>
        <authorList>
            <person name="Wang F.Q."/>
            <person name="Zhou Y.X."/>
            <person name="Lin X.Z."/>
            <person name="Chen G.J."/>
            <person name="Du Z.J."/>
        </authorList>
    </citation>
    <scope>NUCLEOTIDE SEQUENCE [LARGE SCALE GENOMIC DNA]</scope>
    <source>
        <strain evidence="4 5">FB218</strain>
    </source>
</reference>
<dbReference type="Pfam" id="PF00072">
    <property type="entry name" value="Response_reg"/>
    <property type="match status" value="1"/>
</dbReference>
<dbReference type="EMBL" id="JAGUCO010000015">
    <property type="protein sequence ID" value="MBS2099813.1"/>
    <property type="molecule type" value="Genomic_DNA"/>
</dbReference>
<dbReference type="InterPro" id="IPR046947">
    <property type="entry name" value="LytR-like"/>
</dbReference>
<comment type="caution">
    <text evidence="4">The sequence shown here is derived from an EMBL/GenBank/DDBJ whole genome shotgun (WGS) entry which is preliminary data.</text>
</comment>
<dbReference type="PROSITE" id="PS50110">
    <property type="entry name" value="RESPONSE_REGULATORY"/>
    <property type="match status" value="1"/>
</dbReference>